<feature type="transmembrane region" description="Helical" evidence="5">
    <location>
        <begin position="207"/>
        <end position="225"/>
    </location>
</feature>
<gene>
    <name evidence="7" type="ORF">ACH3VR_16120</name>
</gene>
<evidence type="ECO:0000313" key="8">
    <source>
        <dbReference type="Proteomes" id="UP001610861"/>
    </source>
</evidence>
<evidence type="ECO:0000256" key="5">
    <source>
        <dbReference type="SAM" id="Phobius"/>
    </source>
</evidence>
<accession>A0ABW7QCM4</accession>
<evidence type="ECO:0000259" key="6">
    <source>
        <dbReference type="Pfam" id="PF13515"/>
    </source>
</evidence>
<feature type="transmembrane region" description="Helical" evidence="5">
    <location>
        <begin position="262"/>
        <end position="288"/>
    </location>
</feature>
<organism evidence="7 8">
    <name type="scientific">Microbacterium alkaliflavum</name>
    <dbReference type="NCBI Taxonomy" id="3248839"/>
    <lineage>
        <taxon>Bacteria</taxon>
        <taxon>Bacillati</taxon>
        <taxon>Actinomycetota</taxon>
        <taxon>Actinomycetes</taxon>
        <taxon>Micrococcales</taxon>
        <taxon>Microbacteriaceae</taxon>
        <taxon>Microbacterium</taxon>
    </lineage>
</organism>
<reference evidence="7 8" key="1">
    <citation type="submission" date="2024-09" db="EMBL/GenBank/DDBJ databases">
        <authorList>
            <person name="Pan X."/>
        </authorList>
    </citation>
    <scope>NUCLEOTIDE SEQUENCE [LARGE SCALE GENOMIC DNA]</scope>
    <source>
        <strain evidence="7 8">B2969</strain>
    </source>
</reference>
<sequence>MEQTDDAEPLRPRWAADARHAVASLFTLRPAPGPRWPIALQASLAIALPIAVLTLAGEPGLGYQAATGAFTALYASHLPVVERVRVLPFVGAALFAAAAVGVLAGPSEVATLIGLAVVTIVASTLAFGFSLGPPGPLFFVLVYGLSTHVSAAGADGGVFLAALAGGILLALLLTASPLVLRRVRRMRRRPLRDVLPGPSWPLDARLLLLRAVIAAVLGTLVGVFVDPDRAYWIVGAAIAVIGTAADRRAAFSRGLHRMVGTLAGAGLFLLLAPIGITGVWLALVLGILQFTIEIVVVRNYALALTFITPLVLLLTGAATGEAGSMAVAVERLVDTLAGAALGAATGLLHARRDDA</sequence>
<feature type="transmembrane region" description="Helical" evidence="5">
    <location>
        <begin position="86"/>
        <end position="104"/>
    </location>
</feature>
<comment type="subcellular location">
    <subcellularLocation>
        <location evidence="1">Membrane</location>
        <topology evidence="1">Multi-pass membrane protein</topology>
    </subcellularLocation>
</comment>
<feature type="domain" description="Integral membrane bound transporter" evidence="6">
    <location>
        <begin position="219"/>
        <end position="343"/>
    </location>
</feature>
<comment type="caution">
    <text evidence="7">The sequence shown here is derived from an EMBL/GenBank/DDBJ whole genome shotgun (WGS) entry which is preliminary data.</text>
</comment>
<evidence type="ECO:0000313" key="7">
    <source>
        <dbReference type="EMBL" id="MFH8251893.1"/>
    </source>
</evidence>
<feature type="transmembrane region" description="Helical" evidence="5">
    <location>
        <begin position="159"/>
        <end position="180"/>
    </location>
</feature>
<dbReference type="Proteomes" id="UP001610861">
    <property type="component" value="Unassembled WGS sequence"/>
</dbReference>
<dbReference type="RefSeq" id="WP_397557343.1">
    <property type="nucleotide sequence ID" value="NZ_JBIQWL010000006.1"/>
</dbReference>
<evidence type="ECO:0000256" key="1">
    <source>
        <dbReference type="ARBA" id="ARBA00004141"/>
    </source>
</evidence>
<feature type="transmembrane region" description="Helical" evidence="5">
    <location>
        <begin position="300"/>
        <end position="320"/>
    </location>
</feature>
<protein>
    <submittedName>
        <fullName evidence="7">FUSC family protein</fullName>
    </submittedName>
</protein>
<keyword evidence="4 5" id="KW-0472">Membrane</keyword>
<keyword evidence="3 5" id="KW-1133">Transmembrane helix</keyword>
<feature type="transmembrane region" description="Helical" evidence="5">
    <location>
        <begin position="332"/>
        <end position="350"/>
    </location>
</feature>
<evidence type="ECO:0000256" key="3">
    <source>
        <dbReference type="ARBA" id="ARBA00022989"/>
    </source>
</evidence>
<keyword evidence="8" id="KW-1185">Reference proteome</keyword>
<keyword evidence="2 5" id="KW-0812">Transmembrane</keyword>
<evidence type="ECO:0000256" key="2">
    <source>
        <dbReference type="ARBA" id="ARBA00022692"/>
    </source>
</evidence>
<feature type="transmembrane region" description="Helical" evidence="5">
    <location>
        <begin position="38"/>
        <end position="56"/>
    </location>
</feature>
<evidence type="ECO:0000256" key="4">
    <source>
        <dbReference type="ARBA" id="ARBA00023136"/>
    </source>
</evidence>
<dbReference type="InterPro" id="IPR049453">
    <property type="entry name" value="Memb_transporter_dom"/>
</dbReference>
<feature type="transmembrane region" description="Helical" evidence="5">
    <location>
        <begin position="110"/>
        <end position="129"/>
    </location>
</feature>
<name>A0ABW7QCM4_9MICO</name>
<proteinExistence type="predicted"/>
<dbReference type="Pfam" id="PF13515">
    <property type="entry name" value="FUSC_2"/>
    <property type="match status" value="1"/>
</dbReference>
<dbReference type="EMBL" id="JBIQWL010000006">
    <property type="protein sequence ID" value="MFH8251893.1"/>
    <property type="molecule type" value="Genomic_DNA"/>
</dbReference>